<protein>
    <submittedName>
        <fullName evidence="7">Hydroxyacid dehydrogenase</fullName>
    </submittedName>
</protein>
<feature type="domain" description="D-isomer specific 2-hydroxyacid dehydrogenase NAD-binding" evidence="6">
    <location>
        <begin position="115"/>
        <end position="285"/>
    </location>
</feature>
<evidence type="ECO:0000256" key="4">
    <source>
        <dbReference type="RuleBase" id="RU003719"/>
    </source>
</evidence>
<dbReference type="PANTHER" id="PTHR42789:SF1">
    <property type="entry name" value="D-ISOMER SPECIFIC 2-HYDROXYACID DEHYDROGENASE FAMILY PROTEIN (AFU_ORTHOLOGUE AFUA_6G10090)"/>
    <property type="match status" value="1"/>
</dbReference>
<dbReference type="InterPro" id="IPR036291">
    <property type="entry name" value="NAD(P)-bd_dom_sf"/>
</dbReference>
<dbReference type="SUPFAM" id="SSF51735">
    <property type="entry name" value="NAD(P)-binding Rossmann-fold domains"/>
    <property type="match status" value="1"/>
</dbReference>
<dbReference type="InterPro" id="IPR006140">
    <property type="entry name" value="D-isomer_DH_NAD-bd"/>
</dbReference>
<evidence type="ECO:0000259" key="5">
    <source>
        <dbReference type="Pfam" id="PF00389"/>
    </source>
</evidence>
<dbReference type="Pfam" id="PF02826">
    <property type="entry name" value="2-Hacid_dh_C"/>
    <property type="match status" value="1"/>
</dbReference>
<organism evidence="7">
    <name type="scientific">Alsobacter sp. KACC 23698</name>
    <dbReference type="NCBI Taxonomy" id="3149229"/>
    <lineage>
        <taxon>Bacteria</taxon>
        <taxon>Pseudomonadati</taxon>
        <taxon>Pseudomonadota</taxon>
        <taxon>Alphaproteobacteria</taxon>
        <taxon>Hyphomicrobiales</taxon>
        <taxon>Alsobacteraceae</taxon>
        <taxon>Alsobacter</taxon>
    </lineage>
</organism>
<dbReference type="AlphaFoldDB" id="A0AAU7JG54"/>
<dbReference type="InterPro" id="IPR050857">
    <property type="entry name" value="D-2-hydroxyacid_DH"/>
</dbReference>
<sequence length="327" mass="34732">MKILLTHTPQARAQYYGERALAELRRMAEVRLHEGGEPLDPPSLIRAAAGMDLIIADRMTAGPAETFSSLPDLKAFLRVAVDVRNIDVAAASAAGVLVTRARPGFMAAVSELALGFMVDLSRGVSRAAADYRAGRAPEIRMGRQLAGSTAGLIGYGAIARHLAPILAAIGMSVVVSDPHATVDDPRFEQVGLDDLLRRSDYVICLAVATEETENLIGADALARMRPDAVFINLSRGNLVDETALALALREGRIAGAALDVGRAPDQMPSPEIARLESVVATPHIGGLTPEAIASQAFDTVRQVRAILDGEIPEGAVNADRWSRRPQP</sequence>
<evidence type="ECO:0000259" key="6">
    <source>
        <dbReference type="Pfam" id="PF02826"/>
    </source>
</evidence>
<dbReference type="PANTHER" id="PTHR42789">
    <property type="entry name" value="D-ISOMER SPECIFIC 2-HYDROXYACID DEHYDROGENASE FAMILY PROTEIN (AFU_ORTHOLOGUE AFUA_6G10090)"/>
    <property type="match status" value="1"/>
</dbReference>
<gene>
    <name evidence="7" type="ORF">ABEG18_00985</name>
</gene>
<accession>A0AAU7JG54</accession>
<keyword evidence="2 4" id="KW-0560">Oxidoreductase</keyword>
<dbReference type="PROSITE" id="PS00671">
    <property type="entry name" value="D_2_HYDROXYACID_DH_3"/>
    <property type="match status" value="1"/>
</dbReference>
<dbReference type="Gene3D" id="3.40.50.720">
    <property type="entry name" value="NAD(P)-binding Rossmann-like Domain"/>
    <property type="match status" value="2"/>
</dbReference>
<feature type="domain" description="D-isomer specific 2-hydroxyacid dehydrogenase catalytic" evidence="5">
    <location>
        <begin position="20"/>
        <end position="317"/>
    </location>
</feature>
<dbReference type="GO" id="GO:0051287">
    <property type="term" value="F:NAD binding"/>
    <property type="evidence" value="ECO:0007669"/>
    <property type="project" value="InterPro"/>
</dbReference>
<dbReference type="RefSeq" id="WP_406856235.1">
    <property type="nucleotide sequence ID" value="NZ_CP157484.1"/>
</dbReference>
<dbReference type="EMBL" id="CP157484">
    <property type="protein sequence ID" value="XBO39392.1"/>
    <property type="molecule type" value="Genomic_DNA"/>
</dbReference>
<comment type="similarity">
    <text evidence="1 4">Belongs to the D-isomer specific 2-hydroxyacid dehydrogenase family.</text>
</comment>
<evidence type="ECO:0000313" key="7">
    <source>
        <dbReference type="EMBL" id="XBO39392.1"/>
    </source>
</evidence>
<dbReference type="InterPro" id="IPR029753">
    <property type="entry name" value="D-isomer_DH_CS"/>
</dbReference>
<evidence type="ECO:0000256" key="1">
    <source>
        <dbReference type="ARBA" id="ARBA00005854"/>
    </source>
</evidence>
<evidence type="ECO:0000256" key="3">
    <source>
        <dbReference type="ARBA" id="ARBA00023027"/>
    </source>
</evidence>
<proteinExistence type="inferred from homology"/>
<reference evidence="7" key="1">
    <citation type="submission" date="2024-05" db="EMBL/GenBank/DDBJ databases">
        <authorList>
            <person name="Kim S."/>
            <person name="Heo J."/>
            <person name="Choi H."/>
            <person name="Choi Y."/>
            <person name="Kwon S.-W."/>
            <person name="Kim Y."/>
        </authorList>
    </citation>
    <scope>NUCLEOTIDE SEQUENCE</scope>
    <source>
        <strain evidence="7">KACC 23698</strain>
    </source>
</reference>
<dbReference type="CDD" id="cd12167">
    <property type="entry name" value="2-Hacid_dh_8"/>
    <property type="match status" value="1"/>
</dbReference>
<dbReference type="Pfam" id="PF00389">
    <property type="entry name" value="2-Hacid_dh"/>
    <property type="match status" value="1"/>
</dbReference>
<evidence type="ECO:0000256" key="2">
    <source>
        <dbReference type="ARBA" id="ARBA00023002"/>
    </source>
</evidence>
<keyword evidence="3" id="KW-0520">NAD</keyword>
<name>A0AAU7JG54_9HYPH</name>
<dbReference type="GO" id="GO:0016616">
    <property type="term" value="F:oxidoreductase activity, acting on the CH-OH group of donors, NAD or NADP as acceptor"/>
    <property type="evidence" value="ECO:0007669"/>
    <property type="project" value="InterPro"/>
</dbReference>
<dbReference type="SUPFAM" id="SSF52283">
    <property type="entry name" value="Formate/glycerate dehydrogenase catalytic domain-like"/>
    <property type="match status" value="1"/>
</dbReference>
<dbReference type="InterPro" id="IPR006139">
    <property type="entry name" value="D-isomer_2_OHA_DH_cat_dom"/>
</dbReference>